<comment type="similarity">
    <text evidence="1 5">Belongs to the class-II fumarase/aspartase family. Fumarase subfamily.</text>
</comment>
<dbReference type="SUPFAM" id="SSF48557">
    <property type="entry name" value="L-aspartase-like"/>
    <property type="match status" value="1"/>
</dbReference>
<dbReference type="Gene3D" id="1.10.40.30">
    <property type="entry name" value="Fumarase/aspartase (C-terminal domain)"/>
    <property type="match status" value="1"/>
</dbReference>
<protein>
    <recommendedName>
        <fullName evidence="5">Fumarate hydratase class II</fullName>
        <shortName evidence="5">Fumarase C</shortName>
        <ecNumber evidence="5">4.2.1.2</ecNumber>
    </recommendedName>
    <alternativeName>
        <fullName evidence="5">Aerobic fumarase</fullName>
    </alternativeName>
    <alternativeName>
        <fullName evidence="5">Iron-independent fumarase</fullName>
    </alternativeName>
</protein>
<keyword evidence="3 5" id="KW-0816">Tricarboxylic acid cycle</keyword>
<feature type="binding site" evidence="5">
    <location>
        <begin position="326"/>
        <end position="328"/>
    </location>
    <ligand>
        <name>substrate</name>
    </ligand>
</feature>
<evidence type="ECO:0000256" key="3">
    <source>
        <dbReference type="ARBA" id="ARBA00022532"/>
    </source>
</evidence>
<feature type="binding site" evidence="5">
    <location>
        <position position="189"/>
    </location>
    <ligand>
        <name>substrate</name>
    </ligand>
</feature>
<dbReference type="NCBIfam" id="NF008909">
    <property type="entry name" value="PRK12273.1"/>
    <property type="match status" value="1"/>
</dbReference>
<reference evidence="8" key="1">
    <citation type="journal article" date="2020" name="mSystems">
        <title>Genome- and Community-Level Interaction Insights into Carbon Utilization and Element Cycling Functions of Hydrothermarchaeota in Hydrothermal Sediment.</title>
        <authorList>
            <person name="Zhou Z."/>
            <person name="Liu Y."/>
            <person name="Xu W."/>
            <person name="Pan J."/>
            <person name="Luo Z.H."/>
            <person name="Li M."/>
        </authorList>
    </citation>
    <scope>NUCLEOTIDE SEQUENCE [LARGE SCALE GENOMIC DNA]</scope>
    <source>
        <strain evidence="8">SpSt-456</strain>
    </source>
</reference>
<evidence type="ECO:0000256" key="1">
    <source>
        <dbReference type="ARBA" id="ARBA00009084"/>
    </source>
</evidence>
<feature type="active site" evidence="5">
    <location>
        <position position="320"/>
    </location>
</feature>
<evidence type="ECO:0000256" key="5">
    <source>
        <dbReference type="HAMAP-Rule" id="MF_00743"/>
    </source>
</evidence>
<comment type="catalytic activity">
    <reaction evidence="5">
        <text>(S)-malate = fumarate + H2O</text>
        <dbReference type="Rhea" id="RHEA:12460"/>
        <dbReference type="ChEBI" id="CHEBI:15377"/>
        <dbReference type="ChEBI" id="CHEBI:15589"/>
        <dbReference type="ChEBI" id="CHEBI:29806"/>
        <dbReference type="EC" id="4.2.1.2"/>
    </reaction>
</comment>
<dbReference type="UniPathway" id="UPA00223">
    <property type="reaction ID" value="UER01007"/>
</dbReference>
<dbReference type="GO" id="GO:0006106">
    <property type="term" value="P:fumarate metabolic process"/>
    <property type="evidence" value="ECO:0007669"/>
    <property type="project" value="InterPro"/>
</dbReference>
<dbReference type="FunFam" id="1.10.275.10:FF:000001">
    <property type="entry name" value="Fumarate hydratase, mitochondrial"/>
    <property type="match status" value="1"/>
</dbReference>
<keyword evidence="2 5" id="KW-0963">Cytoplasm</keyword>
<comment type="pathway">
    <text evidence="5">Carbohydrate metabolism; tricarboxylic acid cycle; (S)-malate from fumarate: step 1/1.</text>
</comment>
<dbReference type="Gene3D" id="1.10.275.10">
    <property type="entry name" value="Fumarase/aspartase (N-terminal domain)"/>
    <property type="match status" value="1"/>
</dbReference>
<feature type="active site" description="Proton donor/acceptor" evidence="5">
    <location>
        <position position="190"/>
    </location>
</feature>
<dbReference type="InterPro" id="IPR008948">
    <property type="entry name" value="L-Aspartase-like"/>
</dbReference>
<dbReference type="Gene3D" id="1.20.200.10">
    <property type="entry name" value="Fumarase/aspartase (Central domain)"/>
    <property type="match status" value="1"/>
</dbReference>
<keyword evidence="4 5" id="KW-0456">Lyase</keyword>
<dbReference type="PROSITE" id="PS00163">
    <property type="entry name" value="FUMARATE_LYASES"/>
    <property type="match status" value="1"/>
</dbReference>
<feature type="domain" description="Fumarase C C-terminal" evidence="7">
    <location>
        <begin position="410"/>
        <end position="456"/>
    </location>
</feature>
<feature type="binding site" evidence="5">
    <location>
        <begin position="141"/>
        <end position="143"/>
    </location>
    <ligand>
        <name>substrate</name>
    </ligand>
</feature>
<dbReference type="EC" id="4.2.1.2" evidence="5"/>
<evidence type="ECO:0000259" key="7">
    <source>
        <dbReference type="Pfam" id="PF10415"/>
    </source>
</evidence>
<dbReference type="PRINTS" id="PR00145">
    <property type="entry name" value="ARGSUCLYASE"/>
</dbReference>
<dbReference type="CDD" id="cd01362">
    <property type="entry name" value="Fumarase_classII"/>
    <property type="match status" value="1"/>
</dbReference>
<dbReference type="AlphaFoldDB" id="A0A832EJF4"/>
<dbReference type="InterPro" id="IPR024083">
    <property type="entry name" value="Fumarase/histidase_N"/>
</dbReference>
<name>A0A832EJF4_9BACT</name>
<dbReference type="InterPro" id="IPR020557">
    <property type="entry name" value="Fumarate_lyase_CS"/>
</dbReference>
<dbReference type="PRINTS" id="PR00149">
    <property type="entry name" value="FUMRATELYASE"/>
</dbReference>
<accession>A0A832EJF4</accession>
<dbReference type="HAMAP" id="MF_00743">
    <property type="entry name" value="FumaraseC"/>
    <property type="match status" value="1"/>
</dbReference>
<dbReference type="PANTHER" id="PTHR11444">
    <property type="entry name" value="ASPARTATEAMMONIA/ARGININOSUCCINATE/ADENYLOSUCCINATE LYASE"/>
    <property type="match status" value="1"/>
</dbReference>
<dbReference type="GO" id="GO:0004333">
    <property type="term" value="F:fumarate hydratase activity"/>
    <property type="evidence" value="ECO:0007669"/>
    <property type="project" value="UniProtKB-UniRule"/>
</dbReference>
<comment type="subunit">
    <text evidence="5">Homotetramer.</text>
</comment>
<dbReference type="Pfam" id="PF00206">
    <property type="entry name" value="Lyase_1"/>
    <property type="match status" value="1"/>
</dbReference>
<dbReference type="GO" id="GO:0005737">
    <property type="term" value="C:cytoplasm"/>
    <property type="evidence" value="ECO:0007669"/>
    <property type="project" value="UniProtKB-SubCell"/>
</dbReference>
<feature type="domain" description="Fumarate lyase N-terminal" evidence="6">
    <location>
        <begin position="14"/>
        <end position="344"/>
    </location>
</feature>
<dbReference type="InterPro" id="IPR005677">
    <property type="entry name" value="Fum_hydII"/>
</dbReference>
<feature type="binding site" evidence="5">
    <location>
        <begin position="100"/>
        <end position="102"/>
    </location>
    <ligand>
        <name>substrate</name>
    </ligand>
</feature>
<dbReference type="PANTHER" id="PTHR11444:SF22">
    <property type="entry name" value="FUMARATE HYDRATASE CLASS II"/>
    <property type="match status" value="1"/>
</dbReference>
<evidence type="ECO:0000256" key="2">
    <source>
        <dbReference type="ARBA" id="ARBA00022490"/>
    </source>
</evidence>
<dbReference type="EMBL" id="DSTK01000019">
    <property type="protein sequence ID" value="HFK96998.1"/>
    <property type="molecule type" value="Genomic_DNA"/>
</dbReference>
<dbReference type="InterPro" id="IPR022761">
    <property type="entry name" value="Fumarate_lyase_N"/>
</dbReference>
<comment type="subcellular location">
    <subcellularLocation>
        <location evidence="5">Cytoplasm</location>
    </subcellularLocation>
</comment>
<dbReference type="FunFam" id="1.20.200.10:FF:000001">
    <property type="entry name" value="Fumarate hydratase, mitochondrial"/>
    <property type="match status" value="1"/>
</dbReference>
<feature type="site" description="Important for catalytic activity" evidence="5">
    <location>
        <position position="333"/>
    </location>
</feature>
<organism evidence="8">
    <name type="scientific">Desulfacinum infernum</name>
    <dbReference type="NCBI Taxonomy" id="35837"/>
    <lineage>
        <taxon>Bacteria</taxon>
        <taxon>Pseudomonadati</taxon>
        <taxon>Thermodesulfobacteriota</taxon>
        <taxon>Syntrophobacteria</taxon>
        <taxon>Syntrophobacterales</taxon>
        <taxon>Syntrophobacteraceae</taxon>
        <taxon>Desulfacinum</taxon>
    </lineage>
</organism>
<evidence type="ECO:0000256" key="4">
    <source>
        <dbReference type="ARBA" id="ARBA00023239"/>
    </source>
</evidence>
<gene>
    <name evidence="5" type="primary">fumC</name>
    <name evidence="8" type="ORF">ENS06_06685</name>
</gene>
<comment type="function">
    <text evidence="5">Involved in the TCA cycle. Catalyzes the stereospecific interconversion of fumarate to L-malate.</text>
</comment>
<dbReference type="InterPro" id="IPR018951">
    <property type="entry name" value="Fumarase_C_C"/>
</dbReference>
<comment type="caution">
    <text evidence="8">The sequence shown here is derived from an EMBL/GenBank/DDBJ whole genome shotgun (WGS) entry which is preliminary data.</text>
</comment>
<evidence type="ECO:0000259" key="6">
    <source>
        <dbReference type="Pfam" id="PF00206"/>
    </source>
</evidence>
<feature type="binding site" evidence="5">
    <location>
        <position position="321"/>
    </location>
    <ligand>
        <name>substrate</name>
    </ligand>
</feature>
<dbReference type="Pfam" id="PF10415">
    <property type="entry name" value="FumaraseC_C"/>
    <property type="match status" value="1"/>
</dbReference>
<sequence length="465" mass="49900">MEDTRWRLERDTLGEVLVPAGAYYGAQTQRAVQNFPISGQTMPRPFLEALALIKEKAAEVHAAHGRLDAPLAEAICQAAREVRSGRFWDQFPVDVFQTGSGTSTNMNMNEVLAGRANEILTGRRGGKHPVHPNDHVNLAQSSNDVIPTALHIAAWRLLQDKTLPALDRLEETLQEKAEAFGDVVKIGRTHLQDALPVTLGQEFSGYARQVALAKERLRSVEPRLCEVALGGTAVGTSVGVPPGFVHEVLKRINAETGCVFREAENHFEAQSAQDAVVETSGALKTAAVSLFKIANDLRWLASGPRCGLGEIQLPAVQPGSSMMPGKINPVILEAVLQAATRVMGNDATVTLAGQAGVFELHLMLPLLAHTLLESIELVGNSARVLAEKCVCGIQAHRERCAALVERSLALATYLVPLVGYDKAAQVAQRAHETGGTVREAALALGVAPAEAIHAALADWWRQGKA</sequence>
<feature type="binding site" description="in site B" evidence="5">
    <location>
        <begin position="131"/>
        <end position="134"/>
    </location>
    <ligand>
        <name>substrate</name>
    </ligand>
</feature>
<dbReference type="GO" id="GO:0006099">
    <property type="term" value="P:tricarboxylic acid cycle"/>
    <property type="evidence" value="ECO:0007669"/>
    <property type="project" value="UniProtKB-UniRule"/>
</dbReference>
<dbReference type="InterPro" id="IPR000362">
    <property type="entry name" value="Fumarate_lyase_fam"/>
</dbReference>
<comment type="miscellaneous">
    <text evidence="5">There are 2 substrate-binding sites: the catalytic A site, and the non-catalytic B site that may play a role in the transfer of substrate or product between the active site and the solvent. Alternatively, the B site may bind allosteric effectors.</text>
</comment>
<proteinExistence type="inferred from homology"/>
<evidence type="ECO:0000313" key="8">
    <source>
        <dbReference type="EMBL" id="HFK96998.1"/>
    </source>
</evidence>